<reference evidence="1 2" key="1">
    <citation type="submission" date="2020-01" db="EMBL/GenBank/DDBJ databases">
        <authorList>
            <person name="Kim M.K."/>
        </authorList>
    </citation>
    <scope>NUCLEOTIDE SEQUENCE [LARGE SCALE GENOMIC DNA]</scope>
    <source>
        <strain evidence="1 2">172606-1</strain>
    </source>
</reference>
<organism evidence="1 2">
    <name type="scientific">Rhodocytophaga rosea</name>
    <dbReference type="NCBI Taxonomy" id="2704465"/>
    <lineage>
        <taxon>Bacteria</taxon>
        <taxon>Pseudomonadati</taxon>
        <taxon>Bacteroidota</taxon>
        <taxon>Cytophagia</taxon>
        <taxon>Cytophagales</taxon>
        <taxon>Rhodocytophagaceae</taxon>
        <taxon>Rhodocytophaga</taxon>
    </lineage>
</organism>
<dbReference type="KEGG" id="rhoz:GXP67_30160"/>
<dbReference type="Proteomes" id="UP000480178">
    <property type="component" value="Chromosome"/>
</dbReference>
<dbReference type="RefSeq" id="WP_162446591.1">
    <property type="nucleotide sequence ID" value="NZ_CP048222.1"/>
</dbReference>
<evidence type="ECO:0000313" key="2">
    <source>
        <dbReference type="Proteomes" id="UP000480178"/>
    </source>
</evidence>
<dbReference type="EMBL" id="CP048222">
    <property type="protein sequence ID" value="QHT70615.1"/>
    <property type="molecule type" value="Genomic_DNA"/>
</dbReference>
<accession>A0A6C0GR93</accession>
<name>A0A6C0GR93_9BACT</name>
<protein>
    <submittedName>
        <fullName evidence="1">Uncharacterized protein</fullName>
    </submittedName>
</protein>
<dbReference type="AlphaFoldDB" id="A0A6C0GR93"/>
<evidence type="ECO:0000313" key="1">
    <source>
        <dbReference type="EMBL" id="QHT70615.1"/>
    </source>
</evidence>
<gene>
    <name evidence="1" type="ORF">GXP67_30160</name>
</gene>
<sequence length="89" mass="10105">MIRIKVLIHLGEQKIEHATDTIANLELLANNGIILRKGDVISFSSQDIEANLADPFLKELRKIDTVVFFSAAHTSYQQYDTVVSYYLVH</sequence>
<proteinExistence type="predicted"/>
<keyword evidence="2" id="KW-1185">Reference proteome</keyword>